<evidence type="ECO:0000256" key="1">
    <source>
        <dbReference type="SAM" id="Phobius"/>
    </source>
</evidence>
<dbReference type="InterPro" id="IPR023124">
    <property type="entry name" value="DUF3239_dom_sf"/>
</dbReference>
<keyword evidence="1" id="KW-0812">Transmembrane</keyword>
<feature type="transmembrane region" description="Helical" evidence="1">
    <location>
        <begin position="66"/>
        <end position="88"/>
    </location>
</feature>
<evidence type="ECO:0000313" key="2">
    <source>
        <dbReference type="EMBL" id="BAU95195.1"/>
    </source>
</evidence>
<dbReference type="AlphaFoldDB" id="A0A160PPB7"/>
<reference evidence="2 3" key="1">
    <citation type="submission" date="2016-02" db="EMBL/GenBank/DDBJ databases">
        <title>Corynebacterium glutamicum N24 whole genome sequencing project.</title>
        <authorList>
            <person name="Matsutani M."/>
            <person name="Nangtapong N."/>
            <person name="Yakushi T."/>
            <person name="Matsushita K."/>
        </authorList>
    </citation>
    <scope>NUCLEOTIDE SEQUENCE [LARGE SCALE GENOMIC DNA]</scope>
    <source>
        <strain evidence="2 3">N24</strain>
    </source>
</reference>
<dbReference type="InterPro" id="IPR021632">
    <property type="entry name" value="DUF3239"/>
</dbReference>
<dbReference type="Proteomes" id="UP000218244">
    <property type="component" value="Chromosome"/>
</dbReference>
<protein>
    <recommendedName>
        <fullName evidence="4">DUF3239 domain-containing protein</fullName>
    </recommendedName>
</protein>
<dbReference type="EMBL" id="AP017369">
    <property type="protein sequence ID" value="BAU95195.1"/>
    <property type="molecule type" value="Genomic_DNA"/>
</dbReference>
<evidence type="ECO:0000313" key="3">
    <source>
        <dbReference type="Proteomes" id="UP000218244"/>
    </source>
</evidence>
<dbReference type="KEGG" id="csur:N24_0933"/>
<dbReference type="Gene3D" id="2.40.410.10">
    <property type="entry name" value="putative membrane protein from Corynebacterium diphtheriae superfamily"/>
    <property type="match status" value="1"/>
</dbReference>
<keyword evidence="3" id="KW-1185">Reference proteome</keyword>
<keyword evidence="1" id="KW-1133">Transmembrane helix</keyword>
<evidence type="ECO:0008006" key="4">
    <source>
        <dbReference type="Google" id="ProtNLM"/>
    </source>
</evidence>
<name>A0A160PPB7_9CORY</name>
<sequence>MTSSSHYPRKRYNVHNFSFDVDETYAKKNNEILRDAKRLQISALCLGLILAGGAFAVYYFSDGAIWMWMIAIVMVFLALLSFIMIPVIPRQMGNAQTLYDNYELAPAIIAEVNPRDVVLLALVNRNVNPNAKPEWALATRTIVRVGAHERRLGERIPSVAITGRRTVKDQDHWDEISPMPITWGTTDKDIIRAAEKTIPHEQWAKLEKNRNKLDEVKKTPNNLFNL</sequence>
<organism evidence="2 3">
    <name type="scientific">Corynebacterium suranareeae</name>
    <dbReference type="NCBI Taxonomy" id="2506452"/>
    <lineage>
        <taxon>Bacteria</taxon>
        <taxon>Bacillati</taxon>
        <taxon>Actinomycetota</taxon>
        <taxon>Actinomycetes</taxon>
        <taxon>Mycobacteriales</taxon>
        <taxon>Corynebacteriaceae</taxon>
        <taxon>Corynebacterium</taxon>
    </lineage>
</organism>
<accession>A0A160PPB7</accession>
<proteinExistence type="predicted"/>
<keyword evidence="1" id="KW-0472">Membrane</keyword>
<gene>
    <name evidence="2" type="ORF">N24_0933</name>
</gene>
<dbReference type="Pfam" id="PF11580">
    <property type="entry name" value="DUF3239"/>
    <property type="match status" value="1"/>
</dbReference>
<feature type="transmembrane region" description="Helical" evidence="1">
    <location>
        <begin position="41"/>
        <end position="60"/>
    </location>
</feature>